<keyword evidence="1" id="KW-0472">Membrane</keyword>
<keyword evidence="1" id="KW-1133">Transmembrane helix</keyword>
<keyword evidence="1" id="KW-0812">Transmembrane</keyword>
<comment type="caution">
    <text evidence="2">The sequence shown here is derived from an EMBL/GenBank/DDBJ whole genome shotgun (WGS) entry which is preliminary data.</text>
</comment>
<evidence type="ECO:0000256" key="1">
    <source>
        <dbReference type="SAM" id="Phobius"/>
    </source>
</evidence>
<keyword evidence="3" id="KW-1185">Reference proteome</keyword>
<organism evidence="2 3">
    <name type="scientific">Neoroseomonas soli</name>
    <dbReference type="NCBI Taxonomy" id="1081025"/>
    <lineage>
        <taxon>Bacteria</taxon>
        <taxon>Pseudomonadati</taxon>
        <taxon>Pseudomonadota</taxon>
        <taxon>Alphaproteobacteria</taxon>
        <taxon>Acetobacterales</taxon>
        <taxon>Acetobacteraceae</taxon>
        <taxon>Neoroseomonas</taxon>
    </lineage>
</organism>
<evidence type="ECO:0000313" key="2">
    <source>
        <dbReference type="EMBL" id="MBR0674193.1"/>
    </source>
</evidence>
<feature type="transmembrane region" description="Helical" evidence="1">
    <location>
        <begin position="24"/>
        <end position="47"/>
    </location>
</feature>
<feature type="transmembrane region" description="Helical" evidence="1">
    <location>
        <begin position="59"/>
        <end position="82"/>
    </location>
</feature>
<dbReference type="PANTHER" id="PTHR38598">
    <property type="entry name" value="INNER MEMBRANE PROTEIN YJCH"/>
    <property type="match status" value="1"/>
</dbReference>
<dbReference type="RefSeq" id="WP_211864618.1">
    <property type="nucleotide sequence ID" value="NZ_JAAEDM010000123.1"/>
</dbReference>
<dbReference type="Proteomes" id="UP001138751">
    <property type="component" value="Unassembled WGS sequence"/>
</dbReference>
<evidence type="ECO:0000313" key="3">
    <source>
        <dbReference type="Proteomes" id="UP001138751"/>
    </source>
</evidence>
<gene>
    <name evidence="2" type="ORF">GXW76_23680</name>
</gene>
<dbReference type="InterPro" id="IPR052959">
    <property type="entry name" value="Inner_membrane_assoc"/>
</dbReference>
<reference evidence="2" key="2">
    <citation type="journal article" date="2021" name="Syst. Appl. Microbiol.">
        <title>Roseomonas hellenica sp. nov., isolated from roots of wild-growing Alkanna tinctoria.</title>
        <authorList>
            <person name="Rat A."/>
            <person name="Naranjo H.D."/>
            <person name="Lebbe L."/>
            <person name="Cnockaert M."/>
            <person name="Krigas N."/>
            <person name="Grigoriadou K."/>
            <person name="Maloupa E."/>
            <person name="Willems A."/>
        </authorList>
    </citation>
    <scope>NUCLEOTIDE SEQUENCE</scope>
    <source>
        <strain evidence="2">LMG 31231</strain>
    </source>
</reference>
<proteinExistence type="predicted"/>
<dbReference type="Pfam" id="PF04341">
    <property type="entry name" value="DUF485"/>
    <property type="match status" value="1"/>
</dbReference>
<dbReference type="EMBL" id="JAAEDM010000123">
    <property type="protein sequence ID" value="MBR0674193.1"/>
    <property type="molecule type" value="Genomic_DNA"/>
</dbReference>
<dbReference type="InterPro" id="IPR007436">
    <property type="entry name" value="DUF485"/>
</dbReference>
<name>A0A9X9X464_9PROT</name>
<sequence length="101" mass="11092">MSDDAHLRVLRSPRFQELVRRRAGFAWTLSVIMLVIYFGFIALVAFAKPLLAVKVGGGVTSLGIVLGLVVIVSAFVLTGIYVRRANSEFDALTARLKEEVQ</sequence>
<accession>A0A9X9X464</accession>
<dbReference type="PANTHER" id="PTHR38598:SF1">
    <property type="entry name" value="INNER MEMBRANE PROTEIN YJCH"/>
    <property type="match status" value="1"/>
</dbReference>
<dbReference type="AlphaFoldDB" id="A0A9X9X464"/>
<reference evidence="2" key="1">
    <citation type="submission" date="2020-01" db="EMBL/GenBank/DDBJ databases">
        <authorList>
            <person name="Rat A."/>
        </authorList>
    </citation>
    <scope>NUCLEOTIDE SEQUENCE</scope>
    <source>
        <strain evidence="2">LMG 31231</strain>
    </source>
</reference>
<protein>
    <submittedName>
        <fullName evidence="2">DUF485 domain-containing protein</fullName>
    </submittedName>
</protein>
<dbReference type="GO" id="GO:0005886">
    <property type="term" value="C:plasma membrane"/>
    <property type="evidence" value="ECO:0007669"/>
    <property type="project" value="TreeGrafter"/>
</dbReference>